<evidence type="ECO:0000256" key="2">
    <source>
        <dbReference type="ARBA" id="ARBA00022723"/>
    </source>
</evidence>
<keyword evidence="2" id="KW-0479">Metal-binding</keyword>
<dbReference type="Gene3D" id="3.20.20.70">
    <property type="entry name" value="Aldolase class I"/>
    <property type="match status" value="1"/>
</dbReference>
<keyword evidence="1" id="KW-0949">S-adenosyl-L-methionine</keyword>
<dbReference type="Pfam" id="PF04055">
    <property type="entry name" value="Radical_SAM"/>
    <property type="match status" value="1"/>
</dbReference>
<dbReference type="InterPro" id="IPR007197">
    <property type="entry name" value="rSAM"/>
</dbReference>
<dbReference type="InterPro" id="IPR058240">
    <property type="entry name" value="rSAM_sf"/>
</dbReference>
<evidence type="ECO:0000256" key="3">
    <source>
        <dbReference type="ARBA" id="ARBA00023004"/>
    </source>
</evidence>
<feature type="domain" description="Radical SAM core" evidence="5">
    <location>
        <begin position="165"/>
        <end position="288"/>
    </location>
</feature>
<dbReference type="SUPFAM" id="SSF102114">
    <property type="entry name" value="Radical SAM enzymes"/>
    <property type="match status" value="1"/>
</dbReference>
<dbReference type="CDD" id="cd01335">
    <property type="entry name" value="Radical_SAM"/>
    <property type="match status" value="1"/>
</dbReference>
<dbReference type="SFLD" id="SFLDG01099">
    <property type="entry name" value="Uncharacterised_Radical_SAM_Su"/>
    <property type="match status" value="1"/>
</dbReference>
<dbReference type="InterPro" id="IPR040085">
    <property type="entry name" value="MJ0674-like"/>
</dbReference>
<sequence length="372" mass="41984">MIPVSYAFTPTLNNSVAASLIKMQEPLSTLSRYHRVSAGTEEARFLTAKNFPADFDLDAPISDLWSIHDDAMSDFRRAYRSDVLDRSDLPDRPERTKKPAGRSLLDLKIKIADRMLENCHFCDRKCGANRKKGEMGYCRLGAVSRYSSEFLHYGEEPELVPSHTIFLSGCVFSCVYCQNWEISTHPDLGIPILPKDVARIAATRRGLGARNLNFVTPTPHLHTILRILAETRANVPIVWNSNMYHSEEAAKLLCGVVDVYLGDFKYGNDECAERYSNASHYWDTVTRNFLCAYGDSEILLRQLVLPGHIGCCTAPIIDWVRDHIPAVRFNLMFQYRPAYLAHQYPEIARSLTEGECEQASRLLAESGVQEAG</sequence>
<proteinExistence type="predicted"/>
<accession>A0A7G9YPB2</accession>
<dbReference type="GO" id="GO:0051536">
    <property type="term" value="F:iron-sulfur cluster binding"/>
    <property type="evidence" value="ECO:0007669"/>
    <property type="project" value="UniProtKB-KW"/>
</dbReference>
<organism evidence="6">
    <name type="scientific">Candidatus Methanogaster sp. ANME-2c ERB4</name>
    <dbReference type="NCBI Taxonomy" id="2759911"/>
    <lineage>
        <taxon>Archaea</taxon>
        <taxon>Methanobacteriati</taxon>
        <taxon>Methanobacteriota</taxon>
        <taxon>Stenosarchaea group</taxon>
        <taxon>Methanomicrobia</taxon>
        <taxon>Methanosarcinales</taxon>
        <taxon>ANME-2 cluster</taxon>
        <taxon>Candidatus Methanogasteraceae</taxon>
        <taxon>Candidatus Methanogaster</taxon>
    </lineage>
</organism>
<dbReference type="SFLD" id="SFLDS00029">
    <property type="entry name" value="Radical_SAM"/>
    <property type="match status" value="1"/>
</dbReference>
<dbReference type="GO" id="GO:0003824">
    <property type="term" value="F:catalytic activity"/>
    <property type="evidence" value="ECO:0007669"/>
    <property type="project" value="InterPro"/>
</dbReference>
<gene>
    <name evidence="6" type="ORF">HMIKAMFF_00006</name>
</gene>
<dbReference type="PANTHER" id="PTHR43075">
    <property type="entry name" value="FORMATE LYASE ACTIVATING ENZYME, PUTATIVE (AFU_ORTHOLOGUE AFUA_2G15630)-RELATED"/>
    <property type="match status" value="1"/>
</dbReference>
<dbReference type="GO" id="GO:0046872">
    <property type="term" value="F:metal ion binding"/>
    <property type="evidence" value="ECO:0007669"/>
    <property type="project" value="UniProtKB-KW"/>
</dbReference>
<evidence type="ECO:0000259" key="5">
    <source>
        <dbReference type="Pfam" id="PF04055"/>
    </source>
</evidence>
<dbReference type="PANTHER" id="PTHR43075:SF1">
    <property type="entry name" value="FORMATE LYASE ACTIVATING ENZYME, PUTATIVE (AFU_ORTHOLOGUE AFUA_2G15630)-RELATED"/>
    <property type="match status" value="1"/>
</dbReference>
<keyword evidence="4" id="KW-0411">Iron-sulfur</keyword>
<evidence type="ECO:0000256" key="4">
    <source>
        <dbReference type="ARBA" id="ARBA00023014"/>
    </source>
</evidence>
<dbReference type="InterPro" id="IPR013785">
    <property type="entry name" value="Aldolase_TIM"/>
</dbReference>
<keyword evidence="3" id="KW-0408">Iron</keyword>
<evidence type="ECO:0000313" key="6">
    <source>
        <dbReference type="EMBL" id="QNO49846.1"/>
    </source>
</evidence>
<dbReference type="AlphaFoldDB" id="A0A7G9YPB2"/>
<reference evidence="6" key="1">
    <citation type="submission" date="2020-06" db="EMBL/GenBank/DDBJ databases">
        <title>Unique genomic features of the anaerobic methanotrophic archaea.</title>
        <authorList>
            <person name="Chadwick G.L."/>
            <person name="Skennerton C.T."/>
            <person name="Laso-Perez R."/>
            <person name="Leu A.O."/>
            <person name="Speth D.R."/>
            <person name="Yu H."/>
            <person name="Morgan-Lang C."/>
            <person name="Hatzenpichler R."/>
            <person name="Goudeau D."/>
            <person name="Malmstrom R."/>
            <person name="Brazelton W.J."/>
            <person name="Woyke T."/>
            <person name="Hallam S.J."/>
            <person name="Tyson G.W."/>
            <person name="Wegener G."/>
            <person name="Boetius A."/>
            <person name="Orphan V."/>
        </authorList>
    </citation>
    <scope>NUCLEOTIDE SEQUENCE</scope>
</reference>
<dbReference type="EMBL" id="MT631398">
    <property type="protein sequence ID" value="QNO49846.1"/>
    <property type="molecule type" value="Genomic_DNA"/>
</dbReference>
<name>A0A7G9YPB2_9EURY</name>
<protein>
    <recommendedName>
        <fullName evidence="5">Radical SAM core domain-containing protein</fullName>
    </recommendedName>
</protein>
<evidence type="ECO:0000256" key="1">
    <source>
        <dbReference type="ARBA" id="ARBA00022691"/>
    </source>
</evidence>